<dbReference type="GO" id="GO:0005634">
    <property type="term" value="C:nucleus"/>
    <property type="evidence" value="ECO:0007669"/>
    <property type="project" value="UniProtKB-SubCell"/>
</dbReference>
<name>A0A835S4F9_VANPL</name>
<dbReference type="OrthoDB" id="1888929at2759"/>
<dbReference type="SMART" id="SM00774">
    <property type="entry name" value="WRKY"/>
    <property type="match status" value="1"/>
</dbReference>
<keyword evidence="3" id="KW-0238">DNA-binding</keyword>
<comment type="caution">
    <text evidence="7">The sequence shown here is derived from an EMBL/GenBank/DDBJ whole genome shotgun (WGS) entry which is preliminary data.</text>
</comment>
<dbReference type="GO" id="GO:0003700">
    <property type="term" value="F:DNA-binding transcription factor activity"/>
    <property type="evidence" value="ECO:0007669"/>
    <property type="project" value="InterPro"/>
</dbReference>
<protein>
    <recommendedName>
        <fullName evidence="6">WRKY domain-containing protein</fullName>
    </recommendedName>
</protein>
<evidence type="ECO:0000256" key="3">
    <source>
        <dbReference type="ARBA" id="ARBA00023125"/>
    </source>
</evidence>
<feature type="domain" description="WRKY" evidence="6">
    <location>
        <begin position="85"/>
        <end position="153"/>
    </location>
</feature>
<proteinExistence type="predicted"/>
<dbReference type="AlphaFoldDB" id="A0A835S4F9"/>
<organism evidence="7 8">
    <name type="scientific">Vanilla planifolia</name>
    <name type="common">Vanilla</name>
    <dbReference type="NCBI Taxonomy" id="51239"/>
    <lineage>
        <taxon>Eukaryota</taxon>
        <taxon>Viridiplantae</taxon>
        <taxon>Streptophyta</taxon>
        <taxon>Embryophyta</taxon>
        <taxon>Tracheophyta</taxon>
        <taxon>Spermatophyta</taxon>
        <taxon>Magnoliopsida</taxon>
        <taxon>Liliopsida</taxon>
        <taxon>Asparagales</taxon>
        <taxon>Orchidaceae</taxon>
        <taxon>Vanilloideae</taxon>
        <taxon>Vanilleae</taxon>
        <taxon>Vanilla</taxon>
    </lineage>
</organism>
<dbReference type="EMBL" id="JADCNM010000001">
    <property type="protein sequence ID" value="KAG0504079.1"/>
    <property type="molecule type" value="Genomic_DNA"/>
</dbReference>
<dbReference type="GO" id="GO:0043565">
    <property type="term" value="F:sequence-specific DNA binding"/>
    <property type="evidence" value="ECO:0007669"/>
    <property type="project" value="InterPro"/>
</dbReference>
<evidence type="ECO:0000313" key="7">
    <source>
        <dbReference type="EMBL" id="KAG0504079.1"/>
    </source>
</evidence>
<evidence type="ECO:0000256" key="4">
    <source>
        <dbReference type="ARBA" id="ARBA00023163"/>
    </source>
</evidence>
<evidence type="ECO:0000313" key="8">
    <source>
        <dbReference type="Proteomes" id="UP000639772"/>
    </source>
</evidence>
<evidence type="ECO:0000256" key="2">
    <source>
        <dbReference type="ARBA" id="ARBA00023015"/>
    </source>
</evidence>
<dbReference type="PANTHER" id="PTHR31282">
    <property type="entry name" value="WRKY TRANSCRIPTION FACTOR 21-RELATED"/>
    <property type="match status" value="1"/>
</dbReference>
<keyword evidence="2" id="KW-0805">Transcription regulation</keyword>
<evidence type="ECO:0000259" key="6">
    <source>
        <dbReference type="PROSITE" id="PS50811"/>
    </source>
</evidence>
<gene>
    <name evidence="7" type="ORF">HPP92_004151</name>
</gene>
<evidence type="ECO:0000256" key="5">
    <source>
        <dbReference type="ARBA" id="ARBA00023242"/>
    </source>
</evidence>
<dbReference type="InterPro" id="IPR044810">
    <property type="entry name" value="WRKY_plant"/>
</dbReference>
<dbReference type="Proteomes" id="UP000639772">
    <property type="component" value="Chromosome 1"/>
</dbReference>
<dbReference type="SUPFAM" id="SSF118290">
    <property type="entry name" value="WRKY DNA-binding domain"/>
    <property type="match status" value="1"/>
</dbReference>
<dbReference type="Gene3D" id="2.20.25.80">
    <property type="entry name" value="WRKY domain"/>
    <property type="match status" value="1"/>
</dbReference>
<keyword evidence="5" id="KW-0539">Nucleus</keyword>
<sequence>MESSNNKLALTELARVHKLATKLRTHLHQPPQLGLCRALTQEMLYSVEKAIHAAKSAAPRPTDDERLKTIKNRKMEIKWTSHVKGGSEVPPDGHSWRKYGQKIILGSKHPRAYYRCTHQNTRGCSARKQVQRTDHNPWLFRVTYLGTHTCTIQMAPKPHLGELNVLGSTIETCDIEARETNSSWFSTSTQANPEDDLFCSSPKLDGCFPSYFSSAFASPTTSGSNQLPWSPFQDSNRGAQEADLMDIISSAISAPVMDMNLAMQGGEFDTSIFLELNSVS</sequence>
<dbReference type="InterPro" id="IPR003657">
    <property type="entry name" value="WRKY_dom"/>
</dbReference>
<dbReference type="Pfam" id="PF03106">
    <property type="entry name" value="WRKY"/>
    <property type="match status" value="1"/>
</dbReference>
<evidence type="ECO:0000256" key="1">
    <source>
        <dbReference type="ARBA" id="ARBA00004123"/>
    </source>
</evidence>
<keyword evidence="4" id="KW-0804">Transcription</keyword>
<comment type="subcellular location">
    <subcellularLocation>
        <location evidence="1">Nucleus</location>
    </subcellularLocation>
</comment>
<dbReference type="InterPro" id="IPR036576">
    <property type="entry name" value="WRKY_dom_sf"/>
</dbReference>
<dbReference type="PROSITE" id="PS50811">
    <property type="entry name" value="WRKY"/>
    <property type="match status" value="1"/>
</dbReference>
<reference evidence="7 8" key="1">
    <citation type="journal article" date="2020" name="Nat. Food">
        <title>A phased Vanilla planifolia genome enables genetic improvement of flavour and production.</title>
        <authorList>
            <person name="Hasing T."/>
            <person name="Tang H."/>
            <person name="Brym M."/>
            <person name="Khazi F."/>
            <person name="Huang T."/>
            <person name="Chambers A.H."/>
        </authorList>
    </citation>
    <scope>NUCLEOTIDE SEQUENCE [LARGE SCALE GENOMIC DNA]</scope>
    <source>
        <tissue evidence="7">Leaf</tissue>
    </source>
</reference>
<accession>A0A835S4F9</accession>